<protein>
    <recommendedName>
        <fullName evidence="4">Polyprenol reductase</fullName>
    </recommendedName>
</protein>
<gene>
    <name evidence="2" type="ORF">V6N11_025000</name>
</gene>
<accession>A0ABR2QPD0</accession>
<dbReference type="PANTHER" id="PTHR14624:SF0">
    <property type="entry name" value="POLYPRENOL REDUCTASE"/>
    <property type="match status" value="1"/>
</dbReference>
<dbReference type="Proteomes" id="UP001396334">
    <property type="component" value="Unassembled WGS sequence"/>
</dbReference>
<sequence length="127" mass="14193">MGFGLVALLRATWVAVIIPLVLASIPSSKLRSFQGAMSFGTKRGKTLQPSSSKLTVPHRFFSHFYMVSTMWTTLLLLATWTYSLATSPQASGEVSRLTVTIEHRYGVWSAVFLLLLMEVPVVRRLFE</sequence>
<evidence type="ECO:0008006" key="4">
    <source>
        <dbReference type="Google" id="ProtNLM"/>
    </source>
</evidence>
<keyword evidence="1" id="KW-0472">Membrane</keyword>
<feature type="transmembrane region" description="Helical" evidence="1">
    <location>
        <begin position="6"/>
        <end position="25"/>
    </location>
</feature>
<organism evidence="2 3">
    <name type="scientific">Hibiscus sabdariffa</name>
    <name type="common">roselle</name>
    <dbReference type="NCBI Taxonomy" id="183260"/>
    <lineage>
        <taxon>Eukaryota</taxon>
        <taxon>Viridiplantae</taxon>
        <taxon>Streptophyta</taxon>
        <taxon>Embryophyta</taxon>
        <taxon>Tracheophyta</taxon>
        <taxon>Spermatophyta</taxon>
        <taxon>Magnoliopsida</taxon>
        <taxon>eudicotyledons</taxon>
        <taxon>Gunneridae</taxon>
        <taxon>Pentapetalae</taxon>
        <taxon>rosids</taxon>
        <taxon>malvids</taxon>
        <taxon>Malvales</taxon>
        <taxon>Malvaceae</taxon>
        <taxon>Malvoideae</taxon>
        <taxon>Hibiscus</taxon>
    </lineage>
</organism>
<name>A0ABR2QPD0_9ROSI</name>
<dbReference type="InterPro" id="IPR039698">
    <property type="entry name" value="Dfg10/SRD5A3"/>
</dbReference>
<evidence type="ECO:0000256" key="1">
    <source>
        <dbReference type="SAM" id="Phobius"/>
    </source>
</evidence>
<comment type="caution">
    <text evidence="2">The sequence shown here is derived from an EMBL/GenBank/DDBJ whole genome shotgun (WGS) entry which is preliminary data.</text>
</comment>
<feature type="transmembrane region" description="Helical" evidence="1">
    <location>
        <begin position="64"/>
        <end position="85"/>
    </location>
</feature>
<evidence type="ECO:0000313" key="2">
    <source>
        <dbReference type="EMBL" id="KAK9002316.1"/>
    </source>
</evidence>
<keyword evidence="1" id="KW-1133">Transmembrane helix</keyword>
<keyword evidence="1" id="KW-0812">Transmembrane</keyword>
<dbReference type="PANTHER" id="PTHR14624">
    <property type="entry name" value="DFG10 PROTEIN"/>
    <property type="match status" value="1"/>
</dbReference>
<dbReference type="EMBL" id="JBBPBN010000035">
    <property type="protein sequence ID" value="KAK9002316.1"/>
    <property type="molecule type" value="Genomic_DNA"/>
</dbReference>
<evidence type="ECO:0000313" key="3">
    <source>
        <dbReference type="Proteomes" id="UP001396334"/>
    </source>
</evidence>
<feature type="transmembrane region" description="Helical" evidence="1">
    <location>
        <begin position="105"/>
        <end position="126"/>
    </location>
</feature>
<reference evidence="2 3" key="1">
    <citation type="journal article" date="2024" name="G3 (Bethesda)">
        <title>Genome assembly of Hibiscus sabdariffa L. provides insights into metabolisms of medicinal natural products.</title>
        <authorList>
            <person name="Kim T."/>
        </authorList>
    </citation>
    <scope>NUCLEOTIDE SEQUENCE [LARGE SCALE GENOMIC DNA]</scope>
    <source>
        <strain evidence="2">TK-2024</strain>
        <tissue evidence="2">Old leaves</tissue>
    </source>
</reference>
<keyword evidence="3" id="KW-1185">Reference proteome</keyword>
<proteinExistence type="predicted"/>